<evidence type="ECO:0000256" key="1">
    <source>
        <dbReference type="SAM" id="Phobius"/>
    </source>
</evidence>
<dbReference type="EMBL" id="JAGZMZ010000002">
    <property type="protein sequence ID" value="MBS4883419.1"/>
    <property type="molecule type" value="Genomic_DNA"/>
</dbReference>
<dbReference type="Proteomes" id="UP000284868">
    <property type="component" value="Unassembled WGS sequence"/>
</dbReference>
<gene>
    <name evidence="3" type="ORF">DWZ83_08795</name>
    <name evidence="2" type="ORF">KHZ85_01480</name>
</gene>
<dbReference type="OrthoDB" id="2002825at2"/>
<dbReference type="EMBL" id="QRPK01000058">
    <property type="protein sequence ID" value="RHM07759.1"/>
    <property type="molecule type" value="Genomic_DNA"/>
</dbReference>
<evidence type="ECO:0000313" key="4">
    <source>
        <dbReference type="Proteomes" id="UP000284868"/>
    </source>
</evidence>
<sequence>MSEKKEKVMVVKKKGIGDAIGKYMTMKFLIVVLIIIALPICVFSIKNIVAQDEKTTKLGFEDIGELATQEAYCTQVSVTEASRELFGMQIPFTQSKYIYSYDVLIKAGFDFQEIEWSEREHTILVKMPKVKLLSSEIDVESFKVYHDEESIFRPITLKENNQAMKKLRKQAEKDAIANGLLDNAKSNAEVMLKGFFAQEYDLKDYKLVFEYKEEK</sequence>
<comment type="caution">
    <text evidence="3">The sequence shown here is derived from an EMBL/GenBank/DDBJ whole genome shotgun (WGS) entry which is preliminary data.</text>
</comment>
<evidence type="ECO:0000313" key="3">
    <source>
        <dbReference type="EMBL" id="RHM07759.1"/>
    </source>
</evidence>
<dbReference type="InterPro" id="IPR025324">
    <property type="entry name" value="DUF4230"/>
</dbReference>
<keyword evidence="1" id="KW-0812">Transmembrane</keyword>
<name>A0A415P527_9FIRM</name>
<organism evidence="3 4">
    <name type="scientific">Amedibacillus dolichus</name>
    <dbReference type="NCBI Taxonomy" id="31971"/>
    <lineage>
        <taxon>Bacteria</taxon>
        <taxon>Bacillati</taxon>
        <taxon>Bacillota</taxon>
        <taxon>Erysipelotrichia</taxon>
        <taxon>Erysipelotrichales</taxon>
        <taxon>Erysipelotrichaceae</taxon>
        <taxon>Amedibacillus</taxon>
    </lineage>
</organism>
<proteinExistence type="predicted"/>
<feature type="transmembrane region" description="Helical" evidence="1">
    <location>
        <begin position="20"/>
        <end position="45"/>
    </location>
</feature>
<dbReference type="Pfam" id="PF14014">
    <property type="entry name" value="DUF4230"/>
    <property type="match status" value="1"/>
</dbReference>
<keyword evidence="1" id="KW-0472">Membrane</keyword>
<reference evidence="3 4" key="1">
    <citation type="submission" date="2018-08" db="EMBL/GenBank/DDBJ databases">
        <title>A genome reference for cultivated species of the human gut microbiota.</title>
        <authorList>
            <person name="Zou Y."/>
            <person name="Xue W."/>
            <person name="Luo G."/>
        </authorList>
    </citation>
    <scope>NUCLEOTIDE SEQUENCE [LARGE SCALE GENOMIC DNA]</scope>
    <source>
        <strain evidence="3 4">AF35-6BH</strain>
    </source>
</reference>
<dbReference type="AlphaFoldDB" id="A0A415P527"/>
<keyword evidence="4" id="KW-1185">Reference proteome</keyword>
<keyword evidence="1" id="KW-1133">Transmembrane helix</keyword>
<evidence type="ECO:0000313" key="2">
    <source>
        <dbReference type="EMBL" id="MBS4883419.1"/>
    </source>
</evidence>
<dbReference type="RefSeq" id="WP_118365813.1">
    <property type="nucleotide sequence ID" value="NZ_CAJKGD010000001.1"/>
</dbReference>
<dbReference type="Proteomes" id="UP000753219">
    <property type="component" value="Unassembled WGS sequence"/>
</dbReference>
<protein>
    <submittedName>
        <fullName evidence="3">DUF4230 domain-containing protein</fullName>
    </submittedName>
</protein>
<accession>A0A415P527</accession>
<reference evidence="2" key="2">
    <citation type="submission" date="2021-02" db="EMBL/GenBank/DDBJ databases">
        <title>Infant gut strain persistence is associated with maternal origin, phylogeny, and functional potential including surface adhesion and iron acquisition.</title>
        <authorList>
            <person name="Lou Y.C."/>
        </authorList>
    </citation>
    <scope>NUCLEOTIDE SEQUENCE</scope>
    <source>
        <strain evidence="2">L3_108_103G1_dasL3_108_103G1_concoct_2</strain>
    </source>
</reference>